<gene>
    <name evidence="2" type="ORF">EVAR_10160_1</name>
</gene>
<evidence type="ECO:0000313" key="3">
    <source>
        <dbReference type="Proteomes" id="UP000299102"/>
    </source>
</evidence>
<comment type="caution">
    <text evidence="2">The sequence shown here is derived from an EMBL/GenBank/DDBJ whole genome shotgun (WGS) entry which is preliminary data.</text>
</comment>
<protein>
    <submittedName>
        <fullName evidence="2">Uncharacterized protein</fullName>
    </submittedName>
</protein>
<reference evidence="2 3" key="1">
    <citation type="journal article" date="2019" name="Commun. Biol.">
        <title>The bagworm genome reveals a unique fibroin gene that provides high tensile strength.</title>
        <authorList>
            <person name="Kono N."/>
            <person name="Nakamura H."/>
            <person name="Ohtoshi R."/>
            <person name="Tomita M."/>
            <person name="Numata K."/>
            <person name="Arakawa K."/>
        </authorList>
    </citation>
    <scope>NUCLEOTIDE SEQUENCE [LARGE SCALE GENOMIC DNA]</scope>
</reference>
<accession>A0A4C1UCH7</accession>
<proteinExistence type="predicted"/>
<name>A0A4C1UCH7_EUMVA</name>
<feature type="compositionally biased region" description="Polar residues" evidence="1">
    <location>
        <begin position="7"/>
        <end position="18"/>
    </location>
</feature>
<evidence type="ECO:0000256" key="1">
    <source>
        <dbReference type="SAM" id="MobiDB-lite"/>
    </source>
</evidence>
<dbReference type="EMBL" id="BGZK01000156">
    <property type="protein sequence ID" value="GBP24059.1"/>
    <property type="molecule type" value="Genomic_DNA"/>
</dbReference>
<feature type="region of interest" description="Disordered" evidence="1">
    <location>
        <begin position="1"/>
        <end position="29"/>
    </location>
</feature>
<dbReference type="Proteomes" id="UP000299102">
    <property type="component" value="Unassembled WGS sequence"/>
</dbReference>
<organism evidence="2 3">
    <name type="scientific">Eumeta variegata</name>
    <name type="common">Bagworm moth</name>
    <name type="synonym">Eumeta japonica</name>
    <dbReference type="NCBI Taxonomy" id="151549"/>
    <lineage>
        <taxon>Eukaryota</taxon>
        <taxon>Metazoa</taxon>
        <taxon>Ecdysozoa</taxon>
        <taxon>Arthropoda</taxon>
        <taxon>Hexapoda</taxon>
        <taxon>Insecta</taxon>
        <taxon>Pterygota</taxon>
        <taxon>Neoptera</taxon>
        <taxon>Endopterygota</taxon>
        <taxon>Lepidoptera</taxon>
        <taxon>Glossata</taxon>
        <taxon>Ditrysia</taxon>
        <taxon>Tineoidea</taxon>
        <taxon>Psychidae</taxon>
        <taxon>Oiketicinae</taxon>
        <taxon>Eumeta</taxon>
    </lineage>
</organism>
<keyword evidence="3" id="KW-1185">Reference proteome</keyword>
<sequence>MIIPTSRAANKNCNQHESQYPRPRRANLGRAARTQCSGTGAAARRSMTFRRSSVRHKKKLLKDMKKRLRVARRPADQTAAGLNLSAFELLLPPLYLHTNTSSVRRRHFVWSSSRSGYRSFGAQTSIKPPSLYGTARIGQARTEIAG</sequence>
<dbReference type="AlphaFoldDB" id="A0A4C1UCH7"/>
<evidence type="ECO:0000313" key="2">
    <source>
        <dbReference type="EMBL" id="GBP24059.1"/>
    </source>
</evidence>